<name>A0ABP9X5Q6_9CHLR</name>
<dbReference type="EMBL" id="BAABRU010000022">
    <property type="protein sequence ID" value="GAA5530727.1"/>
    <property type="molecule type" value="Genomic_DNA"/>
</dbReference>
<keyword evidence="3" id="KW-1185">Reference proteome</keyword>
<keyword evidence="1" id="KW-0732">Signal</keyword>
<proteinExistence type="predicted"/>
<gene>
    <name evidence="2" type="ORF">Hgul01_04550</name>
</gene>
<dbReference type="RefSeq" id="WP_345724326.1">
    <property type="nucleotide sequence ID" value="NZ_BAABRU010000022.1"/>
</dbReference>
<evidence type="ECO:0000313" key="3">
    <source>
        <dbReference type="Proteomes" id="UP001428290"/>
    </source>
</evidence>
<evidence type="ECO:0000256" key="1">
    <source>
        <dbReference type="SAM" id="SignalP"/>
    </source>
</evidence>
<comment type="caution">
    <text evidence="2">The sequence shown here is derived from an EMBL/GenBank/DDBJ whole genome shotgun (WGS) entry which is preliminary data.</text>
</comment>
<feature type="chain" id="PRO_5045237686" description="Lipoprotein" evidence="1">
    <location>
        <begin position="24"/>
        <end position="175"/>
    </location>
</feature>
<reference evidence="2 3" key="1">
    <citation type="submission" date="2024-02" db="EMBL/GenBank/DDBJ databases">
        <title>Herpetosiphon gulosus NBRC 112829.</title>
        <authorList>
            <person name="Ichikawa N."/>
            <person name="Katano-Makiyama Y."/>
            <person name="Hidaka K."/>
        </authorList>
    </citation>
    <scope>NUCLEOTIDE SEQUENCE [LARGE SCALE GENOMIC DNA]</scope>
    <source>
        <strain evidence="2 3">NBRC 112829</strain>
    </source>
</reference>
<feature type="signal peptide" evidence="1">
    <location>
        <begin position="1"/>
        <end position="23"/>
    </location>
</feature>
<accession>A0ABP9X5Q6</accession>
<dbReference type="PROSITE" id="PS51257">
    <property type="entry name" value="PROKAR_LIPOPROTEIN"/>
    <property type="match status" value="1"/>
</dbReference>
<evidence type="ECO:0000313" key="2">
    <source>
        <dbReference type="EMBL" id="GAA5530727.1"/>
    </source>
</evidence>
<evidence type="ECO:0008006" key="4">
    <source>
        <dbReference type="Google" id="ProtNLM"/>
    </source>
</evidence>
<protein>
    <recommendedName>
        <fullName evidence="4">Lipoprotein</fullName>
    </recommendedName>
</protein>
<sequence>MTRSLLLLLCASIILVGCGASHPAETPIPITTVIDFSSWEGEFTGQYREPTPMCLLELSEQRDNHLTAMVNPTVRNHIQQSQQPQTVMVACFLGLRQAGGASLSIQSITINEAMIQIYATVSLPQPHEFAESGTHSPVSVVRLDQSAIPRNIPLTLRLINATTKQELANNSVIRP</sequence>
<dbReference type="Proteomes" id="UP001428290">
    <property type="component" value="Unassembled WGS sequence"/>
</dbReference>
<organism evidence="2 3">
    <name type="scientific">Herpetosiphon gulosus</name>
    <dbReference type="NCBI Taxonomy" id="1973496"/>
    <lineage>
        <taxon>Bacteria</taxon>
        <taxon>Bacillati</taxon>
        <taxon>Chloroflexota</taxon>
        <taxon>Chloroflexia</taxon>
        <taxon>Herpetosiphonales</taxon>
        <taxon>Herpetosiphonaceae</taxon>
        <taxon>Herpetosiphon</taxon>
    </lineage>
</organism>